<dbReference type="Proteomes" id="UP000799118">
    <property type="component" value="Unassembled WGS sequence"/>
</dbReference>
<evidence type="ECO:0000313" key="3">
    <source>
        <dbReference type="EMBL" id="KAE9404523.1"/>
    </source>
</evidence>
<dbReference type="InterPro" id="IPR045338">
    <property type="entry name" value="DUF6535"/>
</dbReference>
<evidence type="ECO:0000259" key="2">
    <source>
        <dbReference type="Pfam" id="PF20153"/>
    </source>
</evidence>
<organism evidence="3 4">
    <name type="scientific">Gymnopus androsaceus JB14</name>
    <dbReference type="NCBI Taxonomy" id="1447944"/>
    <lineage>
        <taxon>Eukaryota</taxon>
        <taxon>Fungi</taxon>
        <taxon>Dikarya</taxon>
        <taxon>Basidiomycota</taxon>
        <taxon>Agaricomycotina</taxon>
        <taxon>Agaricomycetes</taxon>
        <taxon>Agaricomycetidae</taxon>
        <taxon>Agaricales</taxon>
        <taxon>Marasmiineae</taxon>
        <taxon>Omphalotaceae</taxon>
        <taxon>Gymnopus</taxon>
    </lineage>
</organism>
<evidence type="ECO:0000256" key="1">
    <source>
        <dbReference type="SAM" id="Phobius"/>
    </source>
</evidence>
<keyword evidence="1" id="KW-1133">Transmembrane helix</keyword>
<proteinExistence type="predicted"/>
<accession>A0A6A4I3J7</accession>
<dbReference type="AlphaFoldDB" id="A0A6A4I3J7"/>
<feature type="transmembrane region" description="Helical" evidence="1">
    <location>
        <begin position="381"/>
        <end position="409"/>
    </location>
</feature>
<dbReference type="OrthoDB" id="2634466at2759"/>
<evidence type="ECO:0000313" key="4">
    <source>
        <dbReference type="Proteomes" id="UP000799118"/>
    </source>
</evidence>
<feature type="transmembrane region" description="Helical" evidence="1">
    <location>
        <begin position="176"/>
        <end position="196"/>
    </location>
</feature>
<feature type="domain" description="DUF6535" evidence="2">
    <location>
        <begin position="156"/>
        <end position="333"/>
    </location>
</feature>
<feature type="transmembrane region" description="Helical" evidence="1">
    <location>
        <begin position="249"/>
        <end position="271"/>
    </location>
</feature>
<protein>
    <recommendedName>
        <fullName evidence="2">DUF6535 domain-containing protein</fullName>
    </recommendedName>
</protein>
<reference evidence="3" key="1">
    <citation type="journal article" date="2019" name="Environ. Microbiol.">
        <title>Fungal ecological strategies reflected in gene transcription - a case study of two litter decomposers.</title>
        <authorList>
            <person name="Barbi F."/>
            <person name="Kohler A."/>
            <person name="Barry K."/>
            <person name="Baskaran P."/>
            <person name="Daum C."/>
            <person name="Fauchery L."/>
            <person name="Ihrmark K."/>
            <person name="Kuo A."/>
            <person name="LaButti K."/>
            <person name="Lipzen A."/>
            <person name="Morin E."/>
            <person name="Grigoriev I.V."/>
            <person name="Henrissat B."/>
            <person name="Lindahl B."/>
            <person name="Martin F."/>
        </authorList>
    </citation>
    <scope>NUCLEOTIDE SEQUENCE</scope>
    <source>
        <strain evidence="3">JB14</strain>
    </source>
</reference>
<dbReference type="EMBL" id="ML769416">
    <property type="protein sequence ID" value="KAE9404523.1"/>
    <property type="molecule type" value="Genomic_DNA"/>
</dbReference>
<feature type="transmembrane region" description="Helical" evidence="1">
    <location>
        <begin position="312"/>
        <end position="331"/>
    </location>
</feature>
<feature type="transmembrane region" description="Helical" evidence="1">
    <location>
        <begin position="337"/>
        <end position="360"/>
    </location>
</feature>
<gene>
    <name evidence="3" type="ORF">BT96DRAFT_973156</name>
</gene>
<dbReference type="Pfam" id="PF20153">
    <property type="entry name" value="DUF6535"/>
    <property type="match status" value="1"/>
</dbReference>
<sequence>MASRLAEGSGRRDAYHDQAQVFMDSHPESNGTALGPADNVRPISAVYGDGEPASTYPNVADTICHPANTTLNAATSVDLGLAEMGIGIEFVPTKSTGQGTTRPRWTARLFALKNNKLKQPTVHGMFGAGNHAYDYKEKYPEDEWGAEMHAESRFYKTYLDEKDVFDNDRITAWRDALDVLLIIIGLFSAIVTSFVIQTSQTLQGPNYDQITAVMVYNLILVQESLANGSPLPIIQNPTDTPVSPSAANVWVNALWFTSLSISLSAALLAILTKQWLYHYMAPTSGTSQERVRIQQFRLSGLEKYHVPMIIDLLPITLHISIALFLVGLALFLSTIHIGMAIAISVVTGIAYTAYIGSIILSLVDPQCPYQSPISTYLYHPWIFMVDASGILLHVIYLGVSITSILLGAVKDFSLQKFRSLHMWISAQISGALEKCSWIPRICKWLKGWLNAQRQTHPFSSQEQQNLAVLQNRQQLDIDAIAWLFSKSSNSTVRDISLQAVVGLMPSDAETRKLTDVIQPYFELQLHSACYVDYYGVYIVENWEQYNRIMQLTCLSGLQVDRQFALALSDNNWHPKEHDGHQVFNQIIIPSFYRQFSSNHFNLGAFLSPGPFSKIFTLFPIQTLMVTHQQL</sequence>
<name>A0A6A4I3J7_9AGAR</name>
<keyword evidence="1" id="KW-0472">Membrane</keyword>
<keyword evidence="1" id="KW-0812">Transmembrane</keyword>
<keyword evidence="4" id="KW-1185">Reference proteome</keyword>